<dbReference type="AlphaFoldDB" id="A0A926D8E8"/>
<keyword evidence="2" id="KW-1185">Reference proteome</keyword>
<evidence type="ECO:0000313" key="2">
    <source>
        <dbReference type="Proteomes" id="UP000651482"/>
    </source>
</evidence>
<evidence type="ECO:0000313" key="1">
    <source>
        <dbReference type="EMBL" id="MBC8533141.1"/>
    </source>
</evidence>
<dbReference type="EMBL" id="JACRSN010000004">
    <property type="protein sequence ID" value="MBC8533141.1"/>
    <property type="molecule type" value="Genomic_DNA"/>
</dbReference>
<name>A0A926D8E8_9FIRM</name>
<reference evidence="1" key="1">
    <citation type="submission" date="2020-08" db="EMBL/GenBank/DDBJ databases">
        <title>Genome public.</title>
        <authorList>
            <person name="Liu C."/>
            <person name="Sun Q."/>
        </authorList>
    </citation>
    <scope>NUCLEOTIDE SEQUENCE</scope>
    <source>
        <strain evidence="1">NSJ-40</strain>
    </source>
</reference>
<proteinExistence type="predicted"/>
<dbReference type="InterPro" id="IPR026989">
    <property type="entry name" value="TnpV"/>
</dbReference>
<organism evidence="1 2">
    <name type="scientific">Yeguia hominis</name>
    <dbReference type="NCBI Taxonomy" id="2763662"/>
    <lineage>
        <taxon>Bacteria</taxon>
        <taxon>Bacillati</taxon>
        <taxon>Bacillota</taxon>
        <taxon>Clostridia</taxon>
        <taxon>Eubacteriales</taxon>
        <taxon>Yeguiaceae</taxon>
        <taxon>Yeguia</taxon>
    </lineage>
</organism>
<dbReference type="Pfam" id="PF14198">
    <property type="entry name" value="TnpV"/>
    <property type="match status" value="1"/>
</dbReference>
<gene>
    <name evidence="1" type="ORF">IAG03_03810</name>
</gene>
<protein>
    <submittedName>
        <fullName evidence="1">TnpV protein</fullName>
    </submittedName>
</protein>
<sequence>MPSPEWCSAGSTRFDRLCRFLKSRRRACCTNLITSGKRNGYLAGIGQQAKDLFFRLEKQMAEAEGITEKMKKQ</sequence>
<comment type="caution">
    <text evidence="1">The sequence shown here is derived from an EMBL/GenBank/DDBJ whole genome shotgun (WGS) entry which is preliminary data.</text>
</comment>
<accession>A0A926D8E8</accession>
<dbReference type="Proteomes" id="UP000651482">
    <property type="component" value="Unassembled WGS sequence"/>
</dbReference>